<evidence type="ECO:0000256" key="1">
    <source>
        <dbReference type="SAM" id="Coils"/>
    </source>
</evidence>
<feature type="coiled-coil region" evidence="1">
    <location>
        <begin position="43"/>
        <end position="114"/>
    </location>
</feature>
<keyword evidence="2" id="KW-0472">Membrane</keyword>
<gene>
    <name evidence="3" type="ORF">FDP41_011305</name>
</gene>
<dbReference type="OMA" id="FIFQFIM"/>
<sequence length="136" mass="16648">MEDEKSLLTQLEIMSTYVWNRFSLYFQIVSSFMKINSRNDEKIKEIKKKLQIQQEILNEMKEKQQQETSQQAIELYTIEIEKIEARLQRQMDILQQYEEEVRNMQDTTLDLSCKFIFQFIMIISVVVMLFYLYFSW</sequence>
<protein>
    <recommendedName>
        <fullName evidence="5">Transmembrane protein</fullName>
    </recommendedName>
</protein>
<dbReference type="VEuPathDB" id="AmoebaDB:FDP41_011305"/>
<keyword evidence="1" id="KW-0175">Coiled coil</keyword>
<dbReference type="VEuPathDB" id="AmoebaDB:NF0035400"/>
<evidence type="ECO:0000256" key="2">
    <source>
        <dbReference type="SAM" id="Phobius"/>
    </source>
</evidence>
<keyword evidence="2" id="KW-0812">Transmembrane</keyword>
<evidence type="ECO:0008006" key="5">
    <source>
        <dbReference type="Google" id="ProtNLM"/>
    </source>
</evidence>
<dbReference type="VEuPathDB" id="AmoebaDB:NfTy_020030"/>
<dbReference type="RefSeq" id="XP_044567088.1">
    <property type="nucleotide sequence ID" value="XM_044701699.1"/>
</dbReference>
<proteinExistence type="predicted"/>
<accession>A0A6A5CAH0</accession>
<evidence type="ECO:0000313" key="3">
    <source>
        <dbReference type="EMBL" id="KAF0982375.1"/>
    </source>
</evidence>
<keyword evidence="4" id="KW-1185">Reference proteome</keyword>
<organism evidence="3 4">
    <name type="scientific">Naegleria fowleri</name>
    <name type="common">Brain eating amoeba</name>
    <dbReference type="NCBI Taxonomy" id="5763"/>
    <lineage>
        <taxon>Eukaryota</taxon>
        <taxon>Discoba</taxon>
        <taxon>Heterolobosea</taxon>
        <taxon>Tetramitia</taxon>
        <taxon>Eutetramitia</taxon>
        <taxon>Vahlkampfiidae</taxon>
        <taxon>Naegleria</taxon>
    </lineage>
</organism>
<dbReference type="EMBL" id="VFQX01000009">
    <property type="protein sequence ID" value="KAF0982375.1"/>
    <property type="molecule type" value="Genomic_DNA"/>
</dbReference>
<comment type="caution">
    <text evidence="3">The sequence shown here is derived from an EMBL/GenBank/DDBJ whole genome shotgun (WGS) entry which is preliminary data.</text>
</comment>
<dbReference type="GeneID" id="68118520"/>
<evidence type="ECO:0000313" key="4">
    <source>
        <dbReference type="Proteomes" id="UP000444721"/>
    </source>
</evidence>
<feature type="transmembrane region" description="Helical" evidence="2">
    <location>
        <begin position="115"/>
        <end position="134"/>
    </location>
</feature>
<name>A0A6A5CAH0_NAEFO</name>
<keyword evidence="2" id="KW-1133">Transmembrane helix</keyword>
<dbReference type="AlphaFoldDB" id="A0A6A5CAH0"/>
<dbReference type="Proteomes" id="UP000444721">
    <property type="component" value="Unassembled WGS sequence"/>
</dbReference>
<reference evidence="3 4" key="1">
    <citation type="journal article" date="2019" name="Sci. Rep.">
        <title>Nanopore sequencing improves the draft genome of the human pathogenic amoeba Naegleria fowleri.</title>
        <authorList>
            <person name="Liechti N."/>
            <person name="Schurch N."/>
            <person name="Bruggmann R."/>
            <person name="Wittwer M."/>
        </authorList>
    </citation>
    <scope>NUCLEOTIDE SEQUENCE [LARGE SCALE GENOMIC DNA]</scope>
    <source>
        <strain evidence="3 4">ATCC 30894</strain>
    </source>
</reference>